<dbReference type="PANTHER" id="PTHR30466">
    <property type="entry name" value="FLAVIN REDUCTASE"/>
    <property type="match status" value="1"/>
</dbReference>
<evidence type="ECO:0000259" key="2">
    <source>
        <dbReference type="SMART" id="SM00903"/>
    </source>
</evidence>
<dbReference type="EMBL" id="LT598468">
    <property type="protein sequence ID" value="SCV03116.1"/>
    <property type="molecule type" value="Genomic_DNA"/>
</dbReference>
<name>A0A1G4KEY6_9SACH</name>
<dbReference type="InterPro" id="IPR012349">
    <property type="entry name" value="Split_barrel_FMN-bd"/>
</dbReference>
<proteinExistence type="predicted"/>
<feature type="domain" description="Flavin reductase like" evidence="2">
    <location>
        <begin position="26"/>
        <end position="201"/>
    </location>
</feature>
<accession>A0A1G4KEY6</accession>
<dbReference type="InterPro" id="IPR050268">
    <property type="entry name" value="NADH-dep_flavin_reductase"/>
</dbReference>
<dbReference type="SUPFAM" id="SSF50475">
    <property type="entry name" value="FMN-binding split barrel"/>
    <property type="match status" value="1"/>
</dbReference>
<dbReference type="Proteomes" id="UP000191024">
    <property type="component" value="Chromosome H"/>
</dbReference>
<dbReference type="STRING" id="1230905.A0A1G4KEY6"/>
<dbReference type="GO" id="GO:0042602">
    <property type="term" value="F:riboflavin reductase (NADPH) activity"/>
    <property type="evidence" value="ECO:0007669"/>
    <property type="project" value="TreeGrafter"/>
</dbReference>
<dbReference type="PANTHER" id="PTHR30466:SF1">
    <property type="entry name" value="FMN REDUCTASE (NADH) RUTF"/>
    <property type="match status" value="1"/>
</dbReference>
<gene>
    <name evidence="3" type="ORF">LAMI_0H05600G</name>
</gene>
<evidence type="ECO:0000256" key="1">
    <source>
        <dbReference type="ARBA" id="ARBA00023002"/>
    </source>
</evidence>
<evidence type="ECO:0000313" key="4">
    <source>
        <dbReference type="Proteomes" id="UP000191024"/>
    </source>
</evidence>
<protein>
    <submittedName>
        <fullName evidence="3">LAMI_0H05600g1_1</fullName>
    </submittedName>
</protein>
<dbReference type="Pfam" id="PF01613">
    <property type="entry name" value="Flavin_Reduct"/>
    <property type="match status" value="1"/>
</dbReference>
<dbReference type="SMART" id="SM00903">
    <property type="entry name" value="Flavin_Reduct"/>
    <property type="match status" value="1"/>
</dbReference>
<dbReference type="InterPro" id="IPR002563">
    <property type="entry name" value="Flavin_Rdtase-like_dom"/>
</dbReference>
<reference evidence="4" key="1">
    <citation type="submission" date="2016-03" db="EMBL/GenBank/DDBJ databases">
        <authorList>
            <person name="Devillers H."/>
        </authorList>
    </citation>
    <scope>NUCLEOTIDE SEQUENCE [LARGE SCALE GENOMIC DNA]</scope>
</reference>
<dbReference type="AlphaFoldDB" id="A0A1G4KEY6"/>
<evidence type="ECO:0000313" key="3">
    <source>
        <dbReference type="EMBL" id="SCV03116.1"/>
    </source>
</evidence>
<sequence length="207" mass="23272">MLPQLLRFQSTLTKESITQQRFKDSMARIGSQAMILTSSMNNKTSHASFRGLTLSSVSSLSLKPKPLVQFNLQVPSFTSEALHKYKHFAIHLLKPNMVSTRLARTFSKGAMVHDSSGEIVPTRPFEDLVEEKHYRTYKLSSSDLVIPILKNAERVFVCEAMEVFKVGDHEIWVGEIQDILTNGGDQSVDGGVLYCNRKFHVLGDQIT</sequence>
<dbReference type="OrthoDB" id="2015405at2759"/>
<dbReference type="Gene3D" id="2.30.110.10">
    <property type="entry name" value="Electron Transport, Fmn-binding Protein, Chain A"/>
    <property type="match status" value="1"/>
</dbReference>
<keyword evidence="4" id="KW-1185">Reference proteome</keyword>
<keyword evidence="1" id="KW-0560">Oxidoreductase</keyword>
<organism evidence="3 4">
    <name type="scientific">Lachancea mirantina</name>
    <dbReference type="NCBI Taxonomy" id="1230905"/>
    <lineage>
        <taxon>Eukaryota</taxon>
        <taxon>Fungi</taxon>
        <taxon>Dikarya</taxon>
        <taxon>Ascomycota</taxon>
        <taxon>Saccharomycotina</taxon>
        <taxon>Saccharomycetes</taxon>
        <taxon>Saccharomycetales</taxon>
        <taxon>Saccharomycetaceae</taxon>
        <taxon>Lachancea</taxon>
    </lineage>
</organism>
<dbReference type="GO" id="GO:0010181">
    <property type="term" value="F:FMN binding"/>
    <property type="evidence" value="ECO:0007669"/>
    <property type="project" value="InterPro"/>
</dbReference>